<accession>A0A7W8HF51</accession>
<name>A0A7W8HF51_9BURK</name>
<proteinExistence type="predicted"/>
<comment type="caution">
    <text evidence="2">The sequence shown here is derived from an EMBL/GenBank/DDBJ whole genome shotgun (WGS) entry which is preliminary data.</text>
</comment>
<protein>
    <submittedName>
        <fullName evidence="2">Uncharacterized protein</fullName>
    </submittedName>
</protein>
<feature type="region of interest" description="Disordered" evidence="1">
    <location>
        <begin position="83"/>
        <end position="113"/>
    </location>
</feature>
<dbReference type="RefSeq" id="WP_183963183.1">
    <property type="nucleotide sequence ID" value="NZ_BAABEW010000003.1"/>
</dbReference>
<sequence>MTDPTLARYAALARRVHALLEEPALAPDSGPSAPAPATDEAQQLLADAACNLALYEAAMPGADATSLPDLAALLEALERELKLGHEHHPENELDEGPEPLEASFDDGCQLAGS</sequence>
<evidence type="ECO:0000256" key="1">
    <source>
        <dbReference type="SAM" id="MobiDB-lite"/>
    </source>
</evidence>
<gene>
    <name evidence="2" type="ORF">HNQ70_000059</name>
</gene>
<keyword evidence="3" id="KW-1185">Reference proteome</keyword>
<evidence type="ECO:0000313" key="2">
    <source>
        <dbReference type="EMBL" id="MBB5270075.1"/>
    </source>
</evidence>
<reference evidence="2 3" key="1">
    <citation type="submission" date="2020-08" db="EMBL/GenBank/DDBJ databases">
        <title>Genomic Encyclopedia of Type Strains, Phase IV (KMG-IV): sequencing the most valuable type-strain genomes for metagenomic binning, comparative biology and taxonomic classification.</title>
        <authorList>
            <person name="Goeker M."/>
        </authorList>
    </citation>
    <scope>NUCLEOTIDE SEQUENCE [LARGE SCALE GENOMIC DNA]</scope>
    <source>
        <strain evidence="2 3">DSM 29781</strain>
    </source>
</reference>
<dbReference type="AlphaFoldDB" id="A0A7W8HF51"/>
<dbReference type="Proteomes" id="UP000532440">
    <property type="component" value="Unassembled WGS sequence"/>
</dbReference>
<organism evidence="2 3">
    <name type="scientific">Quisquiliibacterium transsilvanicum</name>
    <dbReference type="NCBI Taxonomy" id="1549638"/>
    <lineage>
        <taxon>Bacteria</taxon>
        <taxon>Pseudomonadati</taxon>
        <taxon>Pseudomonadota</taxon>
        <taxon>Betaproteobacteria</taxon>
        <taxon>Burkholderiales</taxon>
        <taxon>Burkholderiaceae</taxon>
        <taxon>Quisquiliibacterium</taxon>
    </lineage>
</organism>
<dbReference type="EMBL" id="JACHGB010000001">
    <property type="protein sequence ID" value="MBB5270075.1"/>
    <property type="molecule type" value="Genomic_DNA"/>
</dbReference>
<evidence type="ECO:0000313" key="3">
    <source>
        <dbReference type="Proteomes" id="UP000532440"/>
    </source>
</evidence>